<dbReference type="RefSeq" id="WP_011762464.1">
    <property type="nucleotide sequence ID" value="NC_008701.1"/>
</dbReference>
<dbReference type="EMBL" id="CP000504">
    <property type="protein sequence ID" value="ABL87888.1"/>
    <property type="molecule type" value="Genomic_DNA"/>
</dbReference>
<dbReference type="OrthoDB" id="27359at2157"/>
<protein>
    <submittedName>
        <fullName evidence="1">Uncharacterized protein</fullName>
    </submittedName>
</protein>
<sequence>MYRGVALVDWKTGLLAYVEADGKAVEEFRKILDLCGGRVEPRTLPCLSSLASRLGVKSVLYITDIYGIANLLAFERQAPRAGILKKAWAYLDRLICQNGEVECGEEVELSCCKPCGFVCLLAEVLGVARVGIKADIRRELRDKL</sequence>
<proteinExistence type="predicted"/>
<reference evidence="1" key="1">
    <citation type="submission" date="2006-12" db="EMBL/GenBank/DDBJ databases">
        <title>Complete sequence of Pyrobaculum islandicum DSM 4184.</title>
        <authorList>
            <person name="Copeland A."/>
            <person name="Lucas S."/>
            <person name="Lapidus A."/>
            <person name="Barry K."/>
            <person name="Detter J.C."/>
            <person name="Glavina del Rio T."/>
            <person name="Dalin E."/>
            <person name="Tice H."/>
            <person name="Pitluck S."/>
            <person name="Meincke L."/>
            <person name="Brettin T."/>
            <person name="Bruce D."/>
            <person name="Han C."/>
            <person name="Tapia R."/>
            <person name="Gilna P."/>
            <person name="Schmutz J."/>
            <person name="Larimer F."/>
            <person name="Land M."/>
            <person name="Hauser L."/>
            <person name="Kyrpides N."/>
            <person name="Mikhailova N."/>
            <person name="Cozen A.E."/>
            <person name="Fitz-Gibbon S.T."/>
            <person name="House C.H."/>
            <person name="Saltikov C."/>
            <person name="Lowe T."/>
            <person name="Richardson P."/>
        </authorList>
    </citation>
    <scope>NUCLEOTIDE SEQUENCE [LARGE SCALE GENOMIC DNA]</scope>
    <source>
        <strain evidence="1">DSM 4184</strain>
    </source>
</reference>
<evidence type="ECO:0000313" key="2">
    <source>
        <dbReference type="Proteomes" id="UP000002595"/>
    </source>
</evidence>
<organism evidence="1 2">
    <name type="scientific">Pyrobaculum islandicum (strain DSM 4184 / JCM 9189 / GEO3)</name>
    <dbReference type="NCBI Taxonomy" id="384616"/>
    <lineage>
        <taxon>Archaea</taxon>
        <taxon>Thermoproteota</taxon>
        <taxon>Thermoprotei</taxon>
        <taxon>Thermoproteales</taxon>
        <taxon>Thermoproteaceae</taxon>
        <taxon>Pyrobaculum</taxon>
    </lineage>
</organism>
<dbReference type="AlphaFoldDB" id="A1RSF6"/>
<evidence type="ECO:0000313" key="1">
    <source>
        <dbReference type="EMBL" id="ABL87888.1"/>
    </source>
</evidence>
<dbReference type="STRING" id="384616.Pisl_0710"/>
<dbReference type="Proteomes" id="UP000002595">
    <property type="component" value="Chromosome"/>
</dbReference>
<dbReference type="HOGENOM" id="CLU_1745618_0_0_2"/>
<name>A1RSF6_PYRIL</name>
<dbReference type="eggNOG" id="arCOG05443">
    <property type="taxonomic scope" value="Archaea"/>
</dbReference>
<accession>A1RSF6</accession>
<keyword evidence="2" id="KW-1185">Reference proteome</keyword>
<dbReference type="KEGG" id="pis:Pisl_0710"/>
<dbReference type="GeneID" id="4618275"/>
<gene>
    <name evidence="1" type="ordered locus">Pisl_0710</name>
</gene>